<dbReference type="CDD" id="cd01610">
    <property type="entry name" value="PAP2_like"/>
    <property type="match status" value="1"/>
</dbReference>
<keyword evidence="2" id="KW-1003">Cell membrane</keyword>
<keyword evidence="11" id="KW-1185">Reference proteome</keyword>
<name>A0A1X6WU01_9MICO</name>
<keyword evidence="5 8" id="KW-1133">Transmembrane helix</keyword>
<feature type="transmembrane region" description="Helical" evidence="8">
    <location>
        <begin position="56"/>
        <end position="73"/>
    </location>
</feature>
<accession>A0A1X6WU01</accession>
<evidence type="ECO:0000313" key="11">
    <source>
        <dbReference type="Proteomes" id="UP000195981"/>
    </source>
</evidence>
<organism evidence="10 11">
    <name type="scientific">Brachybacterium nesterenkovii</name>
    <dbReference type="NCBI Taxonomy" id="47847"/>
    <lineage>
        <taxon>Bacteria</taxon>
        <taxon>Bacillati</taxon>
        <taxon>Actinomycetota</taxon>
        <taxon>Actinomycetes</taxon>
        <taxon>Micrococcales</taxon>
        <taxon>Dermabacteraceae</taxon>
        <taxon>Brachybacterium</taxon>
    </lineage>
</organism>
<dbReference type="EMBL" id="FWFG01000019">
    <property type="protein sequence ID" value="SLM88613.1"/>
    <property type="molecule type" value="Genomic_DNA"/>
</dbReference>
<evidence type="ECO:0000256" key="4">
    <source>
        <dbReference type="ARBA" id="ARBA00022801"/>
    </source>
</evidence>
<evidence type="ECO:0000256" key="3">
    <source>
        <dbReference type="ARBA" id="ARBA00022692"/>
    </source>
</evidence>
<sequence>MAVTAWGVLIVSGLAIRASTQAEALDDALARWTVAVSPAWSVGPARALDVLLGPRAMAVLLILLAAAVGLMATGDRRTRILAGLRTAAAGAGAWGLEALAKRIVDRPRPGVLASDVGAVPLPGSASYPSGHTACAAILATLLALAVLRRGDCDADASGDARRERGAAAAVVMLGALLTVATAWSRVRLGVHHPSDVLASLLLLPPLAAGLLGVLAGGVLAGGVLAGSGAGRIPAESARVAAPLGRRDDRRDDRGAQERRSGDAPEHPHPHPRGDRDEHVPRLGGP</sequence>
<feature type="region of interest" description="Disordered" evidence="7">
    <location>
        <begin position="237"/>
        <end position="285"/>
    </location>
</feature>
<gene>
    <name evidence="10" type="ORF">FM110_02070</name>
</gene>
<keyword evidence="3 8" id="KW-0812">Transmembrane</keyword>
<dbReference type="GO" id="GO:0005886">
    <property type="term" value="C:plasma membrane"/>
    <property type="evidence" value="ECO:0007669"/>
    <property type="project" value="UniProtKB-SubCell"/>
</dbReference>
<evidence type="ECO:0000259" key="9">
    <source>
        <dbReference type="SMART" id="SM00014"/>
    </source>
</evidence>
<feature type="domain" description="Phosphatidic acid phosphatase type 2/haloperoxidase" evidence="9">
    <location>
        <begin position="82"/>
        <end position="211"/>
    </location>
</feature>
<evidence type="ECO:0000256" key="6">
    <source>
        <dbReference type="ARBA" id="ARBA00023136"/>
    </source>
</evidence>
<evidence type="ECO:0000256" key="1">
    <source>
        <dbReference type="ARBA" id="ARBA00004651"/>
    </source>
</evidence>
<dbReference type="Gene3D" id="1.20.144.10">
    <property type="entry name" value="Phosphatidic acid phosphatase type 2/haloperoxidase"/>
    <property type="match status" value="1"/>
</dbReference>
<dbReference type="PANTHER" id="PTHR14969:SF62">
    <property type="entry name" value="DECAPRENYLPHOSPHORYL-5-PHOSPHORIBOSE PHOSPHATASE RV3807C-RELATED"/>
    <property type="match status" value="1"/>
</dbReference>
<dbReference type="Pfam" id="PF01569">
    <property type="entry name" value="PAP2"/>
    <property type="match status" value="1"/>
</dbReference>
<evidence type="ECO:0000256" key="5">
    <source>
        <dbReference type="ARBA" id="ARBA00022989"/>
    </source>
</evidence>
<feature type="compositionally biased region" description="Basic and acidic residues" evidence="7">
    <location>
        <begin position="244"/>
        <end position="285"/>
    </location>
</feature>
<dbReference type="SMART" id="SM00014">
    <property type="entry name" value="acidPPc"/>
    <property type="match status" value="1"/>
</dbReference>
<dbReference type="PANTHER" id="PTHR14969">
    <property type="entry name" value="SPHINGOSINE-1-PHOSPHATE PHOSPHOHYDROLASE"/>
    <property type="match status" value="1"/>
</dbReference>
<dbReference type="InterPro" id="IPR000326">
    <property type="entry name" value="PAP2/HPO"/>
</dbReference>
<reference evidence="10 11" key="1">
    <citation type="submission" date="2017-02" db="EMBL/GenBank/DDBJ databases">
        <authorList>
            <person name="Peterson S.W."/>
        </authorList>
    </citation>
    <scope>NUCLEOTIDE SEQUENCE [LARGE SCALE GENOMIC DNA]</scope>
    <source>
        <strain evidence="10 11">CIP104813</strain>
    </source>
</reference>
<evidence type="ECO:0000313" key="10">
    <source>
        <dbReference type="EMBL" id="SLM88613.1"/>
    </source>
</evidence>
<dbReference type="InterPro" id="IPR036938">
    <property type="entry name" value="PAP2/HPO_sf"/>
</dbReference>
<dbReference type="SUPFAM" id="SSF48317">
    <property type="entry name" value="Acid phosphatase/Vanadium-dependent haloperoxidase"/>
    <property type="match status" value="1"/>
</dbReference>
<evidence type="ECO:0000256" key="2">
    <source>
        <dbReference type="ARBA" id="ARBA00022475"/>
    </source>
</evidence>
<feature type="transmembrane region" description="Helical" evidence="8">
    <location>
        <begin position="206"/>
        <end position="226"/>
    </location>
</feature>
<dbReference type="Proteomes" id="UP000195981">
    <property type="component" value="Unassembled WGS sequence"/>
</dbReference>
<feature type="transmembrane region" description="Helical" evidence="8">
    <location>
        <begin position="129"/>
        <end position="147"/>
    </location>
</feature>
<dbReference type="AlphaFoldDB" id="A0A1X6WU01"/>
<keyword evidence="4" id="KW-0378">Hydrolase</keyword>
<evidence type="ECO:0000256" key="7">
    <source>
        <dbReference type="SAM" id="MobiDB-lite"/>
    </source>
</evidence>
<dbReference type="GO" id="GO:0016787">
    <property type="term" value="F:hydrolase activity"/>
    <property type="evidence" value="ECO:0007669"/>
    <property type="project" value="UniProtKB-KW"/>
</dbReference>
<proteinExistence type="predicted"/>
<comment type="subcellular location">
    <subcellularLocation>
        <location evidence="1">Cell membrane</location>
        <topology evidence="1">Multi-pass membrane protein</topology>
    </subcellularLocation>
</comment>
<feature type="transmembrane region" description="Helical" evidence="8">
    <location>
        <begin position="167"/>
        <end position="186"/>
    </location>
</feature>
<evidence type="ECO:0000256" key="8">
    <source>
        <dbReference type="SAM" id="Phobius"/>
    </source>
</evidence>
<protein>
    <submittedName>
        <fullName evidence="10">Putative integral membrane protein</fullName>
    </submittedName>
</protein>
<feature type="transmembrane region" description="Helical" evidence="8">
    <location>
        <begin position="80"/>
        <end position="100"/>
    </location>
</feature>
<keyword evidence="6 8" id="KW-0472">Membrane</keyword>